<feature type="chain" id="PRO_5035271690" evidence="1">
    <location>
        <begin position="25"/>
        <end position="1173"/>
    </location>
</feature>
<keyword evidence="1" id="KW-0732">Signal</keyword>
<evidence type="ECO:0000256" key="1">
    <source>
        <dbReference type="SAM" id="SignalP"/>
    </source>
</evidence>
<evidence type="ECO:0000313" key="4">
    <source>
        <dbReference type="Proteomes" id="UP000664417"/>
    </source>
</evidence>
<evidence type="ECO:0000313" key="3">
    <source>
        <dbReference type="EMBL" id="MBO1320764.1"/>
    </source>
</evidence>
<evidence type="ECO:0000259" key="2">
    <source>
        <dbReference type="PROSITE" id="PS51820"/>
    </source>
</evidence>
<sequence>MYRHVVRTAAWIALLGVMFTLAGAAPPAGLSPLPSRSSSALFPLLPHWAQSTEHNPALPDDGDQWFTVLDLIRHNDGLAKSPGLIGRYTSFQTGEGAQAQASFDGGGLPVDVVKVAATLDQNQHASKDPSSLLGSGLRQWFHAHYQGVLYVPESARYTFILAYGDAMSLDLDGVRITAYEDGEPFIEAAVDLEEGWYPIQLSYRNGANANPNILFAWRSSGTIIGPNNTTVAAKYLWHRNPTETTKQAPLEVVFSPADGARVDQKHPVLQARLYGLGTQYRFWLDGQEVRVVDGQVQHALDLKPGINGFPWTAQSGAARHEGVLTLNYDAGGAGLPGLAAMFYPRGATDGLAVTEHDLPSQTHTLASLDLAAAPNGYPQLGATRVEPEQTLWLRGQVQIKQPGKYGFYLNAPAAAVFYLNGKPLLDNAAGRILQNVVLEAGYHDIALVTANQREAPTATLLWQQPGAQTRQPIPAKQLSHRRDQRIAAADFTWNTGDPARVGNDLIAEYGFAAEAPFADAGEADLDLPVHPRWRVRPQGGVAMSLPSQLKHRGLGTYFLTQAVANQAFTLEWDWTYAAADTESQQLFRINQRFSRNPVLLAYVRDGRFRFWFMGREFVNPHRLIADRRYHAAVTWDGSALHIYMNGEKSAKFEWNPEGFDAGLPRNLDFQIGDDQGFPVFGVLHGLALYARALDAAEIDINYAARNRVTETADTVTRQPVIPAGTTEEAVDLARHVLNRAAFGASPESLRALLTVGTESWLEQQLEPEQIALPASVTALEHIYQPQASKENLQAWLTARMVHSPRQLEEVMAWFWENHFHTDLTKTADPAAEYAENQRFRSLALGSFTDLLAASARNTPMIRYLDGDTNIAAAPNENYAREILELHSFGEDNGYNYADIVAAARIFSGWTYQDGVFHFAPGAHDYGVKALFGLRFDQREGADEGLVLIQHIATAPETAQFISTKLCRFFLADEPPQDAVDAATQRFLETDGDIREVVRTILFHPRFLDDAQYRGNKLKTPLEFVVSMQRAVGAADDQHVYRAGLEHMGMPLFDYPYPTGYAERGTPWRNTNAVFYRWQLVNQFCNNRRWANQPALDAAAWAARYGVSDAETAFDLLQAMLGFGPEHRAKMEPLLVQDNGRVFDLREAPERDHFVQRLSWVLNAGLRGAAFQHQ</sequence>
<proteinExistence type="predicted"/>
<dbReference type="InterPro" id="IPR037524">
    <property type="entry name" value="PA14/GLEYA"/>
</dbReference>
<organism evidence="3 4">
    <name type="scientific">Acanthopleuribacter pedis</name>
    <dbReference type="NCBI Taxonomy" id="442870"/>
    <lineage>
        <taxon>Bacteria</taxon>
        <taxon>Pseudomonadati</taxon>
        <taxon>Acidobacteriota</taxon>
        <taxon>Holophagae</taxon>
        <taxon>Acanthopleuribacterales</taxon>
        <taxon>Acanthopleuribacteraceae</taxon>
        <taxon>Acanthopleuribacter</taxon>
    </lineage>
</organism>
<name>A0A8J7QBQ0_9BACT</name>
<protein>
    <submittedName>
        <fullName evidence="3">DUF1800 family protein</fullName>
    </submittedName>
</protein>
<feature type="domain" description="PA14" evidence="2">
    <location>
        <begin position="333"/>
        <end position="477"/>
    </location>
</feature>
<dbReference type="PROSITE" id="PS51820">
    <property type="entry name" value="PA14"/>
    <property type="match status" value="2"/>
</dbReference>
<dbReference type="InterPro" id="IPR013320">
    <property type="entry name" value="ConA-like_dom_sf"/>
</dbReference>
<dbReference type="SUPFAM" id="SSF56988">
    <property type="entry name" value="Anthrax protective antigen"/>
    <property type="match status" value="2"/>
</dbReference>
<reference evidence="3" key="1">
    <citation type="submission" date="2021-03" db="EMBL/GenBank/DDBJ databases">
        <authorList>
            <person name="Wang G."/>
        </authorList>
    </citation>
    <scope>NUCLEOTIDE SEQUENCE</scope>
    <source>
        <strain evidence="3">KCTC 12899</strain>
    </source>
</reference>
<gene>
    <name evidence="3" type="ORF">J3U88_19955</name>
</gene>
<dbReference type="Pfam" id="PF08811">
    <property type="entry name" value="DUF1800"/>
    <property type="match status" value="1"/>
</dbReference>
<dbReference type="AlphaFoldDB" id="A0A8J7QBQ0"/>
<dbReference type="RefSeq" id="WP_207860716.1">
    <property type="nucleotide sequence ID" value="NZ_JAFREP010000019.1"/>
</dbReference>
<keyword evidence="4" id="KW-1185">Reference proteome</keyword>
<dbReference type="Pfam" id="PF13385">
    <property type="entry name" value="Laminin_G_3"/>
    <property type="match status" value="1"/>
</dbReference>
<dbReference type="EMBL" id="JAFREP010000019">
    <property type="protein sequence ID" value="MBO1320764.1"/>
    <property type="molecule type" value="Genomic_DNA"/>
</dbReference>
<feature type="domain" description="PA14" evidence="2">
    <location>
        <begin position="79"/>
        <end position="234"/>
    </location>
</feature>
<dbReference type="InterPro" id="IPR014917">
    <property type="entry name" value="DUF1800"/>
</dbReference>
<accession>A0A8J7QBQ0</accession>
<dbReference type="SUPFAM" id="SSF49899">
    <property type="entry name" value="Concanavalin A-like lectins/glucanases"/>
    <property type="match status" value="1"/>
</dbReference>
<comment type="caution">
    <text evidence="3">The sequence shown here is derived from an EMBL/GenBank/DDBJ whole genome shotgun (WGS) entry which is preliminary data.</text>
</comment>
<feature type="signal peptide" evidence="1">
    <location>
        <begin position="1"/>
        <end position="24"/>
    </location>
</feature>
<dbReference type="Gene3D" id="2.60.120.200">
    <property type="match status" value="1"/>
</dbReference>
<dbReference type="Gene3D" id="3.90.182.10">
    <property type="entry name" value="Toxin - Anthrax Protective Antigen,domain 1"/>
    <property type="match status" value="1"/>
</dbReference>
<dbReference type="Proteomes" id="UP000664417">
    <property type="component" value="Unassembled WGS sequence"/>
</dbReference>